<dbReference type="KEGG" id="madi:A7U43_13250"/>
<sequence>MTDLFPAELVATVASAAVKATLAASGGGLKTPKTPTPSRPVRPSLAPARPVRPTHQTRATAEGARRDRLAVAVHEAGHAVGGVVLGAELRSAVLPPEGVELRGGLKGQTFFNDQAAHHDPQVAYAGPWAEAKFHAGGRRPTQRQFYAVMDSHGCHDRRVLTAAGGTHEGSGVVPILHRCWPAVLTVARTLHHVGEIHQEDVLSALGVTDGGGPFSVQLASLRSGGHSVPPFNPKTRQPA</sequence>
<dbReference type="EMBL" id="CP015596">
    <property type="protein sequence ID" value="ANE80153.1"/>
    <property type="molecule type" value="Genomic_DNA"/>
</dbReference>
<feature type="region of interest" description="Disordered" evidence="1">
    <location>
        <begin position="25"/>
        <end position="65"/>
    </location>
</feature>
<name>A0A172UM65_9MYCO</name>
<dbReference type="AlphaFoldDB" id="A0A172UM65"/>
<evidence type="ECO:0000313" key="2">
    <source>
        <dbReference type="EMBL" id="ANE80153.1"/>
    </source>
</evidence>
<dbReference type="InterPro" id="IPR037219">
    <property type="entry name" value="Peptidase_M41-like"/>
</dbReference>
<keyword evidence="3" id="KW-1185">Reference proteome</keyword>
<dbReference type="RefSeq" id="WP_067995815.1">
    <property type="nucleotide sequence ID" value="NZ_CP015596.1"/>
</dbReference>
<evidence type="ECO:0008006" key="4">
    <source>
        <dbReference type="Google" id="ProtNLM"/>
    </source>
</evidence>
<evidence type="ECO:0000256" key="1">
    <source>
        <dbReference type="SAM" id="MobiDB-lite"/>
    </source>
</evidence>
<accession>A0A172UM65</accession>
<organism evidence="2 3">
    <name type="scientific">Mycobacterium adipatum</name>
    <dbReference type="NCBI Taxonomy" id="1682113"/>
    <lineage>
        <taxon>Bacteria</taxon>
        <taxon>Bacillati</taxon>
        <taxon>Actinomycetota</taxon>
        <taxon>Actinomycetes</taxon>
        <taxon>Mycobacteriales</taxon>
        <taxon>Mycobacteriaceae</taxon>
        <taxon>Mycobacterium</taxon>
    </lineage>
</organism>
<proteinExistence type="predicted"/>
<dbReference type="GO" id="GO:0005524">
    <property type="term" value="F:ATP binding"/>
    <property type="evidence" value="ECO:0007669"/>
    <property type="project" value="InterPro"/>
</dbReference>
<dbReference type="SUPFAM" id="SSF140990">
    <property type="entry name" value="FtsH protease domain-like"/>
    <property type="match status" value="1"/>
</dbReference>
<dbReference type="STRING" id="1682113.A7U43_13250"/>
<dbReference type="OrthoDB" id="4619573at2"/>
<dbReference type="Proteomes" id="UP000077143">
    <property type="component" value="Chromosome"/>
</dbReference>
<reference evidence="2 3" key="1">
    <citation type="submission" date="2016-05" db="EMBL/GenBank/DDBJ databases">
        <title>Complete genome sequence of a phthalic acid esters degrading Mycobacterium sp. YC-RL4.</title>
        <authorList>
            <person name="Ren L."/>
            <person name="Fan S."/>
            <person name="Ruth N."/>
            <person name="Jia Y."/>
            <person name="Wang J."/>
            <person name="Qiao C."/>
        </authorList>
    </citation>
    <scope>NUCLEOTIDE SEQUENCE [LARGE SCALE GENOMIC DNA]</scope>
    <source>
        <strain evidence="2 3">YC-RL4</strain>
    </source>
</reference>
<evidence type="ECO:0000313" key="3">
    <source>
        <dbReference type="Proteomes" id="UP000077143"/>
    </source>
</evidence>
<dbReference type="GO" id="GO:0004176">
    <property type="term" value="F:ATP-dependent peptidase activity"/>
    <property type="evidence" value="ECO:0007669"/>
    <property type="project" value="InterPro"/>
</dbReference>
<protein>
    <recommendedName>
        <fullName evidence="4">Peptidase M41 domain-containing protein</fullName>
    </recommendedName>
</protein>
<dbReference type="GO" id="GO:0006508">
    <property type="term" value="P:proteolysis"/>
    <property type="evidence" value="ECO:0007669"/>
    <property type="project" value="InterPro"/>
</dbReference>
<gene>
    <name evidence="2" type="ORF">A7U43_13250</name>
</gene>
<dbReference type="GO" id="GO:0004222">
    <property type="term" value="F:metalloendopeptidase activity"/>
    <property type="evidence" value="ECO:0007669"/>
    <property type="project" value="InterPro"/>
</dbReference>